<dbReference type="PANTHER" id="PTHR46566">
    <property type="entry name" value="1-PHOSPHOFRUCTOKINASE-RELATED"/>
    <property type="match status" value="1"/>
</dbReference>
<evidence type="ECO:0000313" key="7">
    <source>
        <dbReference type="Proteomes" id="UP000033566"/>
    </source>
</evidence>
<keyword evidence="2 6" id="KW-0808">Transferase</keyword>
<dbReference type="InterPro" id="IPR029056">
    <property type="entry name" value="Ribokinase-like"/>
</dbReference>
<dbReference type="GO" id="GO:0005829">
    <property type="term" value="C:cytosol"/>
    <property type="evidence" value="ECO:0007669"/>
    <property type="project" value="TreeGrafter"/>
</dbReference>
<dbReference type="InterPro" id="IPR002173">
    <property type="entry name" value="Carboh/pur_kinase_PfkB_CS"/>
</dbReference>
<evidence type="ECO:0000256" key="2">
    <source>
        <dbReference type="ARBA" id="ARBA00022679"/>
    </source>
</evidence>
<dbReference type="Gene3D" id="3.40.1190.20">
    <property type="match status" value="1"/>
</dbReference>
<evidence type="ECO:0000256" key="3">
    <source>
        <dbReference type="ARBA" id="ARBA00022741"/>
    </source>
</evidence>
<keyword evidence="5" id="KW-0067">ATP-binding</keyword>
<dbReference type="InterPro" id="IPR011611">
    <property type="entry name" value="PfkB_dom"/>
</dbReference>
<dbReference type="RefSeq" id="WP_035104925.1">
    <property type="nucleotide sequence ID" value="NZ_CP011311.1"/>
</dbReference>
<sequence length="320" mass="33075">MILTFTPNPSIDSTIELSEAVQPGNVHRACRVIQQPGGKGVNVAAAVHLAQRPTLALFPANDNDIFLHLVKESGLPFHNLPMSEGVRVNTTVTDPEGVTTKLNGPGPQLKPELADELKRTLVNKAHDASWVVLAGSLPGGVSESWYSDLIAALRAEVPDVRIALDTSDGPMRAVANELHRAAPDVIKPNGMELGQLAGVDGLALEHAAATGDYEPVISAARLVVARGIPEVLVTLGAAGAVLVTADNAWIATPPPSEVRSTVGAGDAALAGYILARSSNEDYPAALARSVAYGTAATALPGTQFPSPDGLDIAGTVVTPE</sequence>
<dbReference type="STRING" id="161896.UL81_06945"/>
<dbReference type="PATRIC" id="fig|161896.4.peg.1357"/>
<reference evidence="6 7" key="1">
    <citation type="journal article" date="2015" name="Genome Announc.">
        <title>Complete Genome Sequence of Corynebacterium camporealensis DSM 44610, Isolated from the Milk of a Manchega Sheep with Subclinical Mastitis.</title>
        <authorList>
            <person name="Ruckert C."/>
            <person name="Albersmeier A."/>
            <person name="Winkler A."/>
            <person name="Tauch A."/>
        </authorList>
    </citation>
    <scope>NUCLEOTIDE SEQUENCE [LARGE SCALE GENOMIC DNA]</scope>
    <source>
        <strain evidence="6 7">DSM 44610</strain>
    </source>
</reference>
<dbReference type="CDD" id="cd01164">
    <property type="entry name" value="FruK_PfkB_like"/>
    <property type="match status" value="1"/>
</dbReference>
<dbReference type="GO" id="GO:0005524">
    <property type="term" value="F:ATP binding"/>
    <property type="evidence" value="ECO:0007669"/>
    <property type="project" value="UniProtKB-KW"/>
</dbReference>
<dbReference type="OrthoDB" id="9801219at2"/>
<keyword evidence="4 6" id="KW-0418">Kinase</keyword>
<organism evidence="6 7">
    <name type="scientific">Corynebacterium camporealensis</name>
    <dbReference type="NCBI Taxonomy" id="161896"/>
    <lineage>
        <taxon>Bacteria</taxon>
        <taxon>Bacillati</taxon>
        <taxon>Actinomycetota</taxon>
        <taxon>Actinomycetes</taxon>
        <taxon>Mycobacteriales</taxon>
        <taxon>Corynebacteriaceae</taxon>
        <taxon>Corynebacterium</taxon>
    </lineage>
</organism>
<dbReference type="PROSITE" id="PS00584">
    <property type="entry name" value="PFKB_KINASES_2"/>
    <property type="match status" value="1"/>
</dbReference>
<dbReference type="SUPFAM" id="SSF53613">
    <property type="entry name" value="Ribokinase-like"/>
    <property type="match status" value="1"/>
</dbReference>
<dbReference type="NCBIfam" id="TIGR03168">
    <property type="entry name" value="1-PFK"/>
    <property type="match status" value="1"/>
</dbReference>
<evidence type="ECO:0000256" key="4">
    <source>
        <dbReference type="ARBA" id="ARBA00022777"/>
    </source>
</evidence>
<gene>
    <name evidence="6" type="primary">fruK</name>
    <name evidence="6" type="ORF">UL81_06945</name>
</gene>
<dbReference type="EMBL" id="CP011311">
    <property type="protein sequence ID" value="AKE39345.1"/>
    <property type="molecule type" value="Genomic_DNA"/>
</dbReference>
<keyword evidence="7" id="KW-1185">Reference proteome</keyword>
<dbReference type="HOGENOM" id="CLU_050013_0_0_11"/>
<dbReference type="Pfam" id="PF00294">
    <property type="entry name" value="PfkB"/>
    <property type="match status" value="1"/>
</dbReference>
<dbReference type="InterPro" id="IPR017583">
    <property type="entry name" value="Tagatose/fructose_Pkinase"/>
</dbReference>
<accession>A0A0F6QX61</accession>
<dbReference type="PANTHER" id="PTHR46566:SF5">
    <property type="entry name" value="1-PHOSPHOFRUCTOKINASE"/>
    <property type="match status" value="1"/>
</dbReference>
<evidence type="ECO:0000256" key="5">
    <source>
        <dbReference type="ARBA" id="ARBA00022840"/>
    </source>
</evidence>
<comment type="similarity">
    <text evidence="1">Belongs to the carbohydrate kinase PfkB family.</text>
</comment>
<protein>
    <submittedName>
        <fullName evidence="6">Hexose kinase, 1-phosphofructokinase family</fullName>
        <ecNumber evidence="6">2.7.1.56</ecNumber>
    </submittedName>
</protein>
<dbReference type="EC" id="2.7.1.56" evidence="6"/>
<evidence type="ECO:0000256" key="1">
    <source>
        <dbReference type="ARBA" id="ARBA00010688"/>
    </source>
</evidence>
<proteinExistence type="inferred from homology"/>
<dbReference type="PIRSF" id="PIRSF000535">
    <property type="entry name" value="1PFK/6PFK/LacC"/>
    <property type="match status" value="1"/>
</dbReference>
<dbReference type="KEGG" id="ccj:UL81_06945"/>
<dbReference type="Proteomes" id="UP000033566">
    <property type="component" value="Chromosome"/>
</dbReference>
<dbReference type="GO" id="GO:0008662">
    <property type="term" value="F:1-phosphofructokinase activity"/>
    <property type="evidence" value="ECO:0007669"/>
    <property type="project" value="UniProtKB-EC"/>
</dbReference>
<name>A0A0F6QX61_9CORY</name>
<keyword evidence="3" id="KW-0547">Nucleotide-binding</keyword>
<dbReference type="AlphaFoldDB" id="A0A0F6QX61"/>
<evidence type="ECO:0000313" key="6">
    <source>
        <dbReference type="EMBL" id="AKE39345.1"/>
    </source>
</evidence>